<feature type="compositionally biased region" description="Low complexity" evidence="1">
    <location>
        <begin position="39"/>
        <end position="53"/>
    </location>
</feature>
<reference evidence="2 3" key="1">
    <citation type="submission" date="2014-04" db="EMBL/GenBank/DDBJ databases">
        <title>Genome assembly of Hyalangium minutum DSM 14724.</title>
        <authorList>
            <person name="Sharma G."/>
            <person name="Subramanian S."/>
        </authorList>
    </citation>
    <scope>NUCLEOTIDE SEQUENCE [LARGE SCALE GENOMIC DNA]</scope>
    <source>
        <strain evidence="2 3">DSM 14724</strain>
    </source>
</reference>
<feature type="compositionally biased region" description="Low complexity" evidence="1">
    <location>
        <begin position="74"/>
        <end position="88"/>
    </location>
</feature>
<comment type="caution">
    <text evidence="2">The sequence shown here is derived from an EMBL/GenBank/DDBJ whole genome shotgun (WGS) entry which is preliminary data.</text>
</comment>
<accession>A0A085WW93</accession>
<evidence type="ECO:0000313" key="3">
    <source>
        <dbReference type="Proteomes" id="UP000028725"/>
    </source>
</evidence>
<keyword evidence="3" id="KW-1185">Reference proteome</keyword>
<proteinExistence type="predicted"/>
<evidence type="ECO:0008006" key="4">
    <source>
        <dbReference type="Google" id="ProtNLM"/>
    </source>
</evidence>
<dbReference type="AlphaFoldDB" id="A0A085WW93"/>
<feature type="compositionally biased region" description="Low complexity" evidence="1">
    <location>
        <begin position="109"/>
        <end position="127"/>
    </location>
</feature>
<protein>
    <recommendedName>
        <fullName evidence="4">Ferric siderophore transport system, periplasmic binding protein TonB</fullName>
    </recommendedName>
</protein>
<dbReference type="EMBL" id="JMCB01000001">
    <property type="protein sequence ID" value="KFE71956.1"/>
    <property type="molecule type" value="Genomic_DNA"/>
</dbReference>
<organism evidence="2 3">
    <name type="scientific">Hyalangium minutum</name>
    <dbReference type="NCBI Taxonomy" id="394096"/>
    <lineage>
        <taxon>Bacteria</taxon>
        <taxon>Pseudomonadati</taxon>
        <taxon>Myxococcota</taxon>
        <taxon>Myxococcia</taxon>
        <taxon>Myxococcales</taxon>
        <taxon>Cystobacterineae</taxon>
        <taxon>Archangiaceae</taxon>
        <taxon>Hyalangium</taxon>
    </lineage>
</organism>
<feature type="region of interest" description="Disordered" evidence="1">
    <location>
        <begin position="37"/>
        <end position="140"/>
    </location>
</feature>
<evidence type="ECO:0000313" key="2">
    <source>
        <dbReference type="EMBL" id="KFE71956.1"/>
    </source>
</evidence>
<gene>
    <name evidence="2" type="ORF">DB31_0217</name>
</gene>
<dbReference type="STRING" id="394096.DB31_0217"/>
<dbReference type="Proteomes" id="UP000028725">
    <property type="component" value="Unassembled WGS sequence"/>
</dbReference>
<sequence length="347" mass="37778">MASVLLHAVALLVLSRVWSTENEPRVPAPQPLELEIVYAPQAQPPAQASAPPARKVPRSRQPAPVAPIQKEPDSPASSSAPEQVAQKPEAPPPAEQAPSLATDAPRAPPRLTLLPQHLPGGVPVVEEPPSRGRTLQNRPEEVPDPQVLAEYQAEEARARIQGMAEDTLATARANRGVTPPYFRQLQRSFAEQLVDPPSPDVDVLAKRMVRDQIDAIQRFGKTGSPVVAPEQRDHRLEQQNRIQAAAEAGRATNMYMVDVTAPVLALAAVVEVWQEPDGKLRGLKLLMSSGDPTFDSWAVSRLRHAFATVSAPPDAGVGIHDSGLRTRWRLEEYLGNPRVQIHLIGIY</sequence>
<name>A0A085WW93_9BACT</name>
<evidence type="ECO:0000256" key="1">
    <source>
        <dbReference type="SAM" id="MobiDB-lite"/>
    </source>
</evidence>